<feature type="region of interest" description="Disordered" evidence="1">
    <location>
        <begin position="25"/>
        <end position="61"/>
    </location>
</feature>
<protein>
    <recommendedName>
        <fullName evidence="4">Chlorophyll a-b binding protein, chloroplastic</fullName>
    </recommendedName>
</protein>
<name>A0AAV9CC17_ACOCL</name>
<keyword evidence="3" id="KW-1185">Reference proteome</keyword>
<comment type="caution">
    <text evidence="2">The sequence shown here is derived from an EMBL/GenBank/DDBJ whole genome shotgun (WGS) entry which is preliminary data.</text>
</comment>
<dbReference type="EMBL" id="JAUJYO010000020">
    <property type="protein sequence ID" value="KAK1286274.1"/>
    <property type="molecule type" value="Genomic_DNA"/>
</dbReference>
<dbReference type="AlphaFoldDB" id="A0AAV9CC17"/>
<accession>A0AAV9CC17</accession>
<proteinExistence type="predicted"/>
<evidence type="ECO:0000313" key="3">
    <source>
        <dbReference type="Proteomes" id="UP001180020"/>
    </source>
</evidence>
<sequence>MGGLMRAVADAGPLLKTLFVAGQTVQTPPAGGMRGRKRPLMPTPAMSGLGPDAKRLLKQRH</sequence>
<reference evidence="2" key="1">
    <citation type="journal article" date="2023" name="Nat. Commun.">
        <title>Diploid and tetraploid genomes of Acorus and the evolution of monocots.</title>
        <authorList>
            <person name="Ma L."/>
            <person name="Liu K.W."/>
            <person name="Li Z."/>
            <person name="Hsiao Y.Y."/>
            <person name="Qi Y."/>
            <person name="Fu T."/>
            <person name="Tang G.D."/>
            <person name="Zhang D."/>
            <person name="Sun W.H."/>
            <person name="Liu D.K."/>
            <person name="Li Y."/>
            <person name="Chen G.Z."/>
            <person name="Liu X.D."/>
            <person name="Liao X.Y."/>
            <person name="Jiang Y.T."/>
            <person name="Yu X."/>
            <person name="Hao Y."/>
            <person name="Huang J."/>
            <person name="Zhao X.W."/>
            <person name="Ke S."/>
            <person name="Chen Y.Y."/>
            <person name="Wu W.L."/>
            <person name="Hsu J.L."/>
            <person name="Lin Y.F."/>
            <person name="Huang M.D."/>
            <person name="Li C.Y."/>
            <person name="Huang L."/>
            <person name="Wang Z.W."/>
            <person name="Zhao X."/>
            <person name="Zhong W.Y."/>
            <person name="Peng D.H."/>
            <person name="Ahmad S."/>
            <person name="Lan S."/>
            <person name="Zhang J.S."/>
            <person name="Tsai W.C."/>
            <person name="Van de Peer Y."/>
            <person name="Liu Z.J."/>
        </authorList>
    </citation>
    <scope>NUCLEOTIDE SEQUENCE</scope>
    <source>
        <strain evidence="2">CP</strain>
    </source>
</reference>
<evidence type="ECO:0000313" key="2">
    <source>
        <dbReference type="EMBL" id="KAK1286274.1"/>
    </source>
</evidence>
<organism evidence="2 3">
    <name type="scientific">Acorus calamus</name>
    <name type="common">Sweet flag</name>
    <dbReference type="NCBI Taxonomy" id="4465"/>
    <lineage>
        <taxon>Eukaryota</taxon>
        <taxon>Viridiplantae</taxon>
        <taxon>Streptophyta</taxon>
        <taxon>Embryophyta</taxon>
        <taxon>Tracheophyta</taxon>
        <taxon>Spermatophyta</taxon>
        <taxon>Magnoliopsida</taxon>
        <taxon>Liliopsida</taxon>
        <taxon>Acoraceae</taxon>
        <taxon>Acorus</taxon>
    </lineage>
</organism>
<gene>
    <name evidence="2" type="ORF">QJS10_CPB20g00887</name>
</gene>
<reference evidence="2" key="2">
    <citation type="submission" date="2023-06" db="EMBL/GenBank/DDBJ databases">
        <authorList>
            <person name="Ma L."/>
            <person name="Liu K.-W."/>
            <person name="Li Z."/>
            <person name="Hsiao Y.-Y."/>
            <person name="Qi Y."/>
            <person name="Fu T."/>
            <person name="Tang G."/>
            <person name="Zhang D."/>
            <person name="Sun W.-H."/>
            <person name="Liu D.-K."/>
            <person name="Li Y."/>
            <person name="Chen G.-Z."/>
            <person name="Liu X.-D."/>
            <person name="Liao X.-Y."/>
            <person name="Jiang Y.-T."/>
            <person name="Yu X."/>
            <person name="Hao Y."/>
            <person name="Huang J."/>
            <person name="Zhao X.-W."/>
            <person name="Ke S."/>
            <person name="Chen Y.-Y."/>
            <person name="Wu W.-L."/>
            <person name="Hsu J.-L."/>
            <person name="Lin Y.-F."/>
            <person name="Huang M.-D."/>
            <person name="Li C.-Y."/>
            <person name="Huang L."/>
            <person name="Wang Z.-W."/>
            <person name="Zhao X."/>
            <person name="Zhong W.-Y."/>
            <person name="Peng D.-H."/>
            <person name="Ahmad S."/>
            <person name="Lan S."/>
            <person name="Zhang J.-S."/>
            <person name="Tsai W.-C."/>
            <person name="Van De Peer Y."/>
            <person name="Liu Z.-J."/>
        </authorList>
    </citation>
    <scope>NUCLEOTIDE SEQUENCE</scope>
    <source>
        <strain evidence="2">CP</strain>
        <tissue evidence="2">Leaves</tissue>
    </source>
</reference>
<dbReference type="Proteomes" id="UP001180020">
    <property type="component" value="Unassembled WGS sequence"/>
</dbReference>
<evidence type="ECO:0008006" key="4">
    <source>
        <dbReference type="Google" id="ProtNLM"/>
    </source>
</evidence>
<evidence type="ECO:0000256" key="1">
    <source>
        <dbReference type="SAM" id="MobiDB-lite"/>
    </source>
</evidence>